<name>A0ABW5J2W3_9BACT</name>
<evidence type="ECO:0000313" key="3">
    <source>
        <dbReference type="EMBL" id="MFD2520088.1"/>
    </source>
</evidence>
<dbReference type="Gene3D" id="3.30.530.20">
    <property type="match status" value="1"/>
</dbReference>
<sequence length="162" mass="18449">MKSKNETKIVSESGSQEIIITREFEAPRELVFKAYTEPELVKQWLGPKGYEMHIDKYDAKSGGEYRYIHTAEGEEYAFRGVFHEVSAPETIIQTFEFEGAKGHVSLETATFEALPDNRTRVTGSSVFQSIADRDMMLRSGMEIGVREGYERLDEILEKGLVK</sequence>
<evidence type="ECO:0000313" key="4">
    <source>
        <dbReference type="Proteomes" id="UP001597510"/>
    </source>
</evidence>
<dbReference type="InterPro" id="IPR013538">
    <property type="entry name" value="ASHA1/2-like_C"/>
</dbReference>
<dbReference type="EMBL" id="JBHULC010000004">
    <property type="protein sequence ID" value="MFD2520088.1"/>
    <property type="molecule type" value="Genomic_DNA"/>
</dbReference>
<reference evidence="4" key="1">
    <citation type="journal article" date="2019" name="Int. J. Syst. Evol. Microbiol.">
        <title>The Global Catalogue of Microorganisms (GCM) 10K type strain sequencing project: providing services to taxonomists for standard genome sequencing and annotation.</title>
        <authorList>
            <consortium name="The Broad Institute Genomics Platform"/>
            <consortium name="The Broad Institute Genome Sequencing Center for Infectious Disease"/>
            <person name="Wu L."/>
            <person name="Ma J."/>
        </authorList>
    </citation>
    <scope>NUCLEOTIDE SEQUENCE [LARGE SCALE GENOMIC DNA]</scope>
    <source>
        <strain evidence="4">KCTC 52344</strain>
    </source>
</reference>
<comment type="caution">
    <text evidence="3">The sequence shown here is derived from an EMBL/GenBank/DDBJ whole genome shotgun (WGS) entry which is preliminary data.</text>
</comment>
<dbReference type="Pfam" id="PF08327">
    <property type="entry name" value="AHSA1"/>
    <property type="match status" value="1"/>
</dbReference>
<dbReference type="SUPFAM" id="SSF55961">
    <property type="entry name" value="Bet v1-like"/>
    <property type="match status" value="1"/>
</dbReference>
<gene>
    <name evidence="3" type="ORF">ACFSR2_04270</name>
</gene>
<dbReference type="CDD" id="cd07826">
    <property type="entry name" value="SRPBCC_CalC_Aha1-like_9"/>
    <property type="match status" value="1"/>
</dbReference>
<evidence type="ECO:0000256" key="1">
    <source>
        <dbReference type="ARBA" id="ARBA00006817"/>
    </source>
</evidence>
<proteinExistence type="inferred from homology"/>
<evidence type="ECO:0000259" key="2">
    <source>
        <dbReference type="Pfam" id="PF08327"/>
    </source>
</evidence>
<dbReference type="RefSeq" id="WP_340235498.1">
    <property type="nucleotide sequence ID" value="NZ_JBBEWC010000004.1"/>
</dbReference>
<keyword evidence="4" id="KW-1185">Reference proteome</keyword>
<dbReference type="Proteomes" id="UP001597510">
    <property type="component" value="Unassembled WGS sequence"/>
</dbReference>
<comment type="similarity">
    <text evidence="1">Belongs to the AHA1 family.</text>
</comment>
<dbReference type="InterPro" id="IPR023393">
    <property type="entry name" value="START-like_dom_sf"/>
</dbReference>
<accession>A0ABW5J2W3</accession>
<protein>
    <submittedName>
        <fullName evidence="3">SRPBCC family protein</fullName>
    </submittedName>
</protein>
<organism evidence="3 4">
    <name type="scientific">Emticicia soli</name>
    <dbReference type="NCBI Taxonomy" id="2027878"/>
    <lineage>
        <taxon>Bacteria</taxon>
        <taxon>Pseudomonadati</taxon>
        <taxon>Bacteroidota</taxon>
        <taxon>Cytophagia</taxon>
        <taxon>Cytophagales</taxon>
        <taxon>Leadbetterellaceae</taxon>
        <taxon>Emticicia</taxon>
    </lineage>
</organism>
<feature type="domain" description="Activator of Hsp90 ATPase homologue 1/2-like C-terminal" evidence="2">
    <location>
        <begin position="26"/>
        <end position="157"/>
    </location>
</feature>